<feature type="region of interest" description="Disordered" evidence="1">
    <location>
        <begin position="138"/>
        <end position="188"/>
    </location>
</feature>
<dbReference type="Proteomes" id="UP000250043">
    <property type="component" value="Unassembled WGS sequence"/>
</dbReference>
<feature type="compositionally biased region" description="Basic and acidic residues" evidence="1">
    <location>
        <begin position="503"/>
        <end position="515"/>
    </location>
</feature>
<protein>
    <recommendedName>
        <fullName evidence="4">RNA polymerase II elongation factor ELL N-terminal domain-containing protein</fullName>
    </recommendedName>
</protein>
<feature type="region of interest" description="Disordered" evidence="1">
    <location>
        <begin position="293"/>
        <end position="659"/>
    </location>
</feature>
<evidence type="ECO:0000256" key="1">
    <source>
        <dbReference type="SAM" id="MobiDB-lite"/>
    </source>
</evidence>
<proteinExistence type="predicted"/>
<feature type="compositionally biased region" description="Basic and acidic residues" evidence="1">
    <location>
        <begin position="648"/>
        <end position="658"/>
    </location>
</feature>
<organism evidence="2 3">
    <name type="scientific">Obba rivulosa</name>
    <dbReference type="NCBI Taxonomy" id="1052685"/>
    <lineage>
        <taxon>Eukaryota</taxon>
        <taxon>Fungi</taxon>
        <taxon>Dikarya</taxon>
        <taxon>Basidiomycota</taxon>
        <taxon>Agaricomycotina</taxon>
        <taxon>Agaricomycetes</taxon>
        <taxon>Polyporales</taxon>
        <taxon>Gelatoporiaceae</taxon>
        <taxon>Obba</taxon>
    </lineage>
</organism>
<evidence type="ECO:0000313" key="3">
    <source>
        <dbReference type="Proteomes" id="UP000250043"/>
    </source>
</evidence>
<feature type="compositionally biased region" description="Pro residues" evidence="1">
    <location>
        <begin position="431"/>
        <end position="448"/>
    </location>
</feature>
<dbReference type="AlphaFoldDB" id="A0A8E2DEQ2"/>
<reference evidence="2 3" key="1">
    <citation type="submission" date="2016-07" db="EMBL/GenBank/DDBJ databases">
        <title>Draft genome of the white-rot fungus Obba rivulosa 3A-2.</title>
        <authorList>
            <consortium name="DOE Joint Genome Institute"/>
            <person name="Miettinen O."/>
            <person name="Riley R."/>
            <person name="Acob R."/>
            <person name="Barry K."/>
            <person name="Cullen D."/>
            <person name="De Vries R."/>
            <person name="Hainaut M."/>
            <person name="Hatakka A."/>
            <person name="Henrissat B."/>
            <person name="Hilden K."/>
            <person name="Kuo R."/>
            <person name="Labutti K."/>
            <person name="Lipzen A."/>
            <person name="Makela M.R."/>
            <person name="Sandor L."/>
            <person name="Spatafora J.W."/>
            <person name="Grigoriev I.V."/>
            <person name="Hibbett D.S."/>
        </authorList>
    </citation>
    <scope>NUCLEOTIDE SEQUENCE [LARGE SCALE GENOMIC DNA]</scope>
    <source>
        <strain evidence="2 3">3A-2</strain>
    </source>
</reference>
<evidence type="ECO:0008006" key="4">
    <source>
        <dbReference type="Google" id="ProtNLM"/>
    </source>
</evidence>
<feature type="compositionally biased region" description="Basic and acidic residues" evidence="1">
    <location>
        <begin position="526"/>
        <end position="567"/>
    </location>
</feature>
<feature type="region of interest" description="Disordered" evidence="1">
    <location>
        <begin position="1"/>
        <end position="23"/>
    </location>
</feature>
<evidence type="ECO:0000313" key="2">
    <source>
        <dbReference type="EMBL" id="OCH85105.1"/>
    </source>
</evidence>
<feature type="compositionally biased region" description="Polar residues" evidence="1">
    <location>
        <begin position="173"/>
        <end position="186"/>
    </location>
</feature>
<gene>
    <name evidence="2" type="ORF">OBBRIDRAFT_798526</name>
</gene>
<name>A0A8E2DEQ2_9APHY</name>
<dbReference type="OrthoDB" id="2587563at2759"/>
<dbReference type="InterPro" id="IPR042065">
    <property type="entry name" value="E3_ELL-like"/>
</dbReference>
<sequence>MPLPGPATFPLHPPPQPGDPTPTIPKAAFLVRVPEEMLLALQEFPKNIELDFGEPGYQRSTLYIGDTALPMKAEEEKKTHELYMRSLDPRKAPSLKYYGSIHGKFIVERELDEKVEDRVRHRTQVAEKERTERKTIALNAPPPGVASSKPKKKKAPMFINKPAPVVEPRRDPPTTSHASTSRTALSRPSDLVPSTVRYRLVHYIGVESRTEAAILRRLIGNCPDEDTRAAKERELLRLLPKVAEKVPDNPQVYRLKTQAWLEVKPWEFPKLHLADRQKMTSALRSALKAAQIPKSDERWQRLDPPPGWIDDSPQKLPLKTSTELTAKRPIMSDGKQKKAKALQLARERDAETIIAKNEGSRTKPDASGKGKQREDGSSDTAVRDTAKSVARKPPGSGFRVNSAGSSATPPATEPPPKRTGPVDAREAKRQPPAPSGPARPAPSIPPPTVEQDRKPSPSPYASNLPKERIQKKPKTSPVQTGAPDTGRERARDATPSALKRKKPHDDGSDFSERDLLSPGLPKRPKTHGEPVARERHQDSDREKESDRERRKHRDLDVPPRSIQRERSPLGPNRVRVKKESPPPPVHTPSTLAHPSLPPRPSGQVPERPHIPSTSSSASTPRSEQQRAGSSKFRRPSPKYTSSEDEGETPPKKEQDLRSRARVAHLPSFVRRAALPRERPALKRYYREVFVVYSALFSEHAVRCARAAEVLEDFDFDAASEGGMDIEEAEELAPEVVAAFMELTDSVFAELMRIRSAWMKLGGVVDGSSGELVD</sequence>
<dbReference type="EMBL" id="KV722609">
    <property type="protein sequence ID" value="OCH85105.1"/>
    <property type="molecule type" value="Genomic_DNA"/>
</dbReference>
<accession>A0A8E2DEQ2</accession>
<feature type="compositionally biased region" description="Low complexity" evidence="1">
    <location>
        <begin position="611"/>
        <end position="622"/>
    </location>
</feature>
<dbReference type="Gene3D" id="1.10.10.2670">
    <property type="entry name" value="E3 ubiquitin-protein ligase"/>
    <property type="match status" value="1"/>
</dbReference>
<keyword evidence="3" id="KW-1185">Reference proteome</keyword>
<feature type="compositionally biased region" description="Basic and acidic residues" evidence="1">
    <location>
        <begin position="358"/>
        <end position="386"/>
    </location>
</feature>